<dbReference type="OrthoDB" id="30606at2759"/>
<dbReference type="GO" id="GO:0000278">
    <property type="term" value="P:mitotic cell cycle"/>
    <property type="evidence" value="ECO:0007669"/>
    <property type="project" value="TreeGrafter"/>
</dbReference>
<evidence type="ECO:0000256" key="2">
    <source>
        <dbReference type="ARBA" id="ARBA00023125"/>
    </source>
</evidence>
<dbReference type="PROSITE" id="PS50090">
    <property type="entry name" value="MYB_LIKE"/>
    <property type="match status" value="2"/>
</dbReference>
<keyword evidence="6" id="KW-1185">Reference proteome</keyword>
<keyword evidence="1" id="KW-0677">Repeat</keyword>
<dbReference type="Pfam" id="PF13921">
    <property type="entry name" value="Myb_DNA-bind_6"/>
    <property type="match status" value="1"/>
</dbReference>
<feature type="domain" description="HTH myb-type" evidence="4">
    <location>
        <begin position="213"/>
        <end position="263"/>
    </location>
</feature>
<dbReference type="GO" id="GO:0045944">
    <property type="term" value="P:positive regulation of transcription by RNA polymerase II"/>
    <property type="evidence" value="ECO:0007669"/>
    <property type="project" value="TreeGrafter"/>
</dbReference>
<evidence type="ECO:0000259" key="3">
    <source>
        <dbReference type="PROSITE" id="PS50090"/>
    </source>
</evidence>
<gene>
    <name evidence="5" type="ORF">PROFUN_14274</name>
</gene>
<dbReference type="AlphaFoldDB" id="A0A2P6N0E4"/>
<dbReference type="PANTHER" id="PTHR45614">
    <property type="entry name" value="MYB PROTEIN-RELATED"/>
    <property type="match status" value="1"/>
</dbReference>
<dbReference type="PROSITE" id="PS51294">
    <property type="entry name" value="HTH_MYB"/>
    <property type="match status" value="2"/>
</dbReference>
<dbReference type="InterPro" id="IPR017930">
    <property type="entry name" value="Myb_dom"/>
</dbReference>
<proteinExistence type="predicted"/>
<dbReference type="CDD" id="cd00167">
    <property type="entry name" value="SANT"/>
    <property type="match status" value="2"/>
</dbReference>
<name>A0A2P6N0E4_9EUKA</name>
<dbReference type="STRING" id="1890364.A0A2P6N0E4"/>
<accession>A0A2P6N0E4</accession>
<dbReference type="FunFam" id="1.10.10.60:FF:000010">
    <property type="entry name" value="Transcriptional activator Myb isoform A"/>
    <property type="match status" value="1"/>
</dbReference>
<protein>
    <submittedName>
        <fullName evidence="5">Uncharacterized protein</fullName>
    </submittedName>
</protein>
<sequence>MWTGPSCYLSHQEEHFETNPLTRSKPVTADISNIRPHPVDVPYTVREAEEPSPNRTFPAKFSRAKVGPVSTFLSLKERFQLQRGSLAETGAANNGQVSLPPHDRNTDSLLIQTRASMKNRGDNEEKHEPSAKRQKGWRQFTDMMEGRHKGAWTKGIEQHLVKGAWTKEEDEMLSQLVRDLGPKNWSTIANRLSGRIGKQCRERWYNHLDPEINKNPWTAQEDSIIISAHNSIGNKWADIAKMLQGRPSNAVKNHWNSTLKRKVNSSGNIYRSSNTIHVPPPMMDSMLDTTSDEEPAYEEMEKKRIKRKRKAEISTKPRMAKVVVEKTSVCVVKADPDLYLPATESLFFPDDFSFDLNEDFKEDDSLPVCEDIKYEIQPICHYHELSSYIEEKVFDFTESLASPVNHAICFTDQWEVAV</sequence>
<dbReference type="GO" id="GO:0005634">
    <property type="term" value="C:nucleus"/>
    <property type="evidence" value="ECO:0007669"/>
    <property type="project" value="TreeGrafter"/>
</dbReference>
<feature type="domain" description="Myb-like" evidence="3">
    <location>
        <begin position="157"/>
        <end position="208"/>
    </location>
</feature>
<dbReference type="PANTHER" id="PTHR45614:SF26">
    <property type="entry name" value="MYB-LIKE PROTEIN Q"/>
    <property type="match status" value="1"/>
</dbReference>
<dbReference type="InterPro" id="IPR001005">
    <property type="entry name" value="SANT/Myb"/>
</dbReference>
<evidence type="ECO:0000313" key="6">
    <source>
        <dbReference type="Proteomes" id="UP000241769"/>
    </source>
</evidence>
<evidence type="ECO:0000259" key="4">
    <source>
        <dbReference type="PROSITE" id="PS51294"/>
    </source>
</evidence>
<organism evidence="5 6">
    <name type="scientific">Planoprotostelium fungivorum</name>
    <dbReference type="NCBI Taxonomy" id="1890364"/>
    <lineage>
        <taxon>Eukaryota</taxon>
        <taxon>Amoebozoa</taxon>
        <taxon>Evosea</taxon>
        <taxon>Variosea</taxon>
        <taxon>Cavosteliida</taxon>
        <taxon>Cavosteliaceae</taxon>
        <taxon>Planoprotostelium</taxon>
    </lineage>
</organism>
<reference evidence="5 6" key="1">
    <citation type="journal article" date="2018" name="Genome Biol. Evol.">
        <title>Multiple Roots of Fruiting Body Formation in Amoebozoa.</title>
        <authorList>
            <person name="Hillmann F."/>
            <person name="Forbes G."/>
            <person name="Novohradska S."/>
            <person name="Ferling I."/>
            <person name="Riege K."/>
            <person name="Groth M."/>
            <person name="Westermann M."/>
            <person name="Marz M."/>
            <person name="Spaller T."/>
            <person name="Winckler T."/>
            <person name="Schaap P."/>
            <person name="Glockner G."/>
        </authorList>
    </citation>
    <scope>NUCLEOTIDE SEQUENCE [LARGE SCALE GENOMIC DNA]</scope>
    <source>
        <strain evidence="5 6">Jena</strain>
    </source>
</reference>
<dbReference type="InterPro" id="IPR050560">
    <property type="entry name" value="MYB_TF"/>
</dbReference>
<evidence type="ECO:0000313" key="5">
    <source>
        <dbReference type="EMBL" id="PRP77421.1"/>
    </source>
</evidence>
<feature type="domain" description="Myb-like" evidence="3">
    <location>
        <begin position="209"/>
        <end position="259"/>
    </location>
</feature>
<evidence type="ECO:0000256" key="1">
    <source>
        <dbReference type="ARBA" id="ARBA00022737"/>
    </source>
</evidence>
<dbReference type="GO" id="GO:0000981">
    <property type="term" value="F:DNA-binding transcription factor activity, RNA polymerase II-specific"/>
    <property type="evidence" value="ECO:0007669"/>
    <property type="project" value="TreeGrafter"/>
</dbReference>
<dbReference type="InterPro" id="IPR009057">
    <property type="entry name" value="Homeodomain-like_sf"/>
</dbReference>
<dbReference type="EMBL" id="MDYQ01000265">
    <property type="protein sequence ID" value="PRP77421.1"/>
    <property type="molecule type" value="Genomic_DNA"/>
</dbReference>
<dbReference type="Gene3D" id="1.10.10.60">
    <property type="entry name" value="Homeodomain-like"/>
    <property type="match status" value="2"/>
</dbReference>
<keyword evidence="2" id="KW-0238">DNA-binding</keyword>
<dbReference type="SUPFAM" id="SSF46689">
    <property type="entry name" value="Homeodomain-like"/>
    <property type="match status" value="1"/>
</dbReference>
<feature type="domain" description="HTH myb-type" evidence="4">
    <location>
        <begin position="157"/>
        <end position="212"/>
    </location>
</feature>
<comment type="caution">
    <text evidence="5">The sequence shown here is derived from an EMBL/GenBank/DDBJ whole genome shotgun (WGS) entry which is preliminary data.</text>
</comment>
<dbReference type="GO" id="GO:0000978">
    <property type="term" value="F:RNA polymerase II cis-regulatory region sequence-specific DNA binding"/>
    <property type="evidence" value="ECO:0007669"/>
    <property type="project" value="TreeGrafter"/>
</dbReference>
<dbReference type="Proteomes" id="UP000241769">
    <property type="component" value="Unassembled WGS sequence"/>
</dbReference>
<dbReference type="SMART" id="SM00717">
    <property type="entry name" value="SANT"/>
    <property type="match status" value="2"/>
</dbReference>
<dbReference type="InParanoid" id="A0A2P6N0E4"/>